<evidence type="ECO:0000313" key="5">
    <source>
        <dbReference type="EMBL" id="PLB40097.1"/>
    </source>
</evidence>
<reference evidence="5 6" key="1">
    <citation type="submission" date="2017-12" db="EMBL/GenBank/DDBJ databases">
        <authorList>
            <consortium name="DOE Joint Genome Institute"/>
            <person name="Haridas S."/>
            <person name="Kjaerbolling I."/>
            <person name="Vesth T.C."/>
            <person name="Frisvad J.C."/>
            <person name="Nybo J.L."/>
            <person name="Theobald S."/>
            <person name="Kuo A."/>
            <person name="Bowyer P."/>
            <person name="Matsuda Y."/>
            <person name="Mondo S."/>
            <person name="Lyhne E.K."/>
            <person name="Kogle M.E."/>
            <person name="Clum A."/>
            <person name="Lipzen A."/>
            <person name="Salamov A."/>
            <person name="Ngan C.Y."/>
            <person name="Daum C."/>
            <person name="Chiniquy J."/>
            <person name="Barry K."/>
            <person name="LaButti K."/>
            <person name="Simmons B.A."/>
            <person name="Magnuson J.K."/>
            <person name="Mortensen U.H."/>
            <person name="Larsen T.O."/>
            <person name="Grigoriev I.V."/>
            <person name="Baker S.E."/>
            <person name="Andersen M.R."/>
            <person name="Nordberg H.P."/>
            <person name="Cantor M.N."/>
            <person name="Hua S.X."/>
        </authorList>
    </citation>
    <scope>NUCLEOTIDE SEQUENCE [LARGE SCALE GENOMIC DNA]</scope>
    <source>
        <strain evidence="5 6">CBS 102.13</strain>
    </source>
</reference>
<dbReference type="GeneID" id="36526525"/>
<dbReference type="Pfam" id="PF12796">
    <property type="entry name" value="Ank_2"/>
    <property type="match status" value="1"/>
</dbReference>
<evidence type="ECO:0000259" key="4">
    <source>
        <dbReference type="Pfam" id="PF24883"/>
    </source>
</evidence>
<feature type="domain" description="DUF7708" evidence="3">
    <location>
        <begin position="75"/>
        <end position="216"/>
    </location>
</feature>
<evidence type="ECO:0000256" key="2">
    <source>
        <dbReference type="PROSITE-ProRule" id="PRU00023"/>
    </source>
</evidence>
<feature type="repeat" description="ANK" evidence="2">
    <location>
        <begin position="1014"/>
        <end position="1046"/>
    </location>
</feature>
<keyword evidence="6" id="KW-1185">Reference proteome</keyword>
<organism evidence="5 6">
    <name type="scientific">Aspergillus candidus</name>
    <dbReference type="NCBI Taxonomy" id="41067"/>
    <lineage>
        <taxon>Eukaryota</taxon>
        <taxon>Fungi</taxon>
        <taxon>Dikarya</taxon>
        <taxon>Ascomycota</taxon>
        <taxon>Pezizomycotina</taxon>
        <taxon>Eurotiomycetes</taxon>
        <taxon>Eurotiomycetidae</taxon>
        <taxon>Eurotiales</taxon>
        <taxon>Aspergillaceae</taxon>
        <taxon>Aspergillus</taxon>
        <taxon>Aspergillus subgen. Circumdati</taxon>
    </lineage>
</organism>
<dbReference type="InterPro" id="IPR027417">
    <property type="entry name" value="P-loop_NTPase"/>
</dbReference>
<dbReference type="InterPro" id="IPR056125">
    <property type="entry name" value="DUF7708"/>
</dbReference>
<dbReference type="SMART" id="SM00248">
    <property type="entry name" value="ANK"/>
    <property type="match status" value="6"/>
</dbReference>
<accession>A0A2I2FHI2</accession>
<dbReference type="PROSITE" id="PS50297">
    <property type="entry name" value="ANK_REP_REGION"/>
    <property type="match status" value="3"/>
</dbReference>
<dbReference type="SUPFAM" id="SSF52540">
    <property type="entry name" value="P-loop containing nucleoside triphosphate hydrolases"/>
    <property type="match status" value="1"/>
</dbReference>
<dbReference type="Gene3D" id="3.40.50.300">
    <property type="entry name" value="P-loop containing nucleotide triphosphate hydrolases"/>
    <property type="match status" value="1"/>
</dbReference>
<dbReference type="PANTHER" id="PTHR10039">
    <property type="entry name" value="AMELOGENIN"/>
    <property type="match status" value="1"/>
</dbReference>
<dbReference type="Gene3D" id="1.25.40.20">
    <property type="entry name" value="Ankyrin repeat-containing domain"/>
    <property type="match status" value="1"/>
</dbReference>
<evidence type="ECO:0000313" key="6">
    <source>
        <dbReference type="Proteomes" id="UP000234585"/>
    </source>
</evidence>
<dbReference type="EMBL" id="KZ559126">
    <property type="protein sequence ID" value="PLB40097.1"/>
    <property type="molecule type" value="Genomic_DNA"/>
</dbReference>
<dbReference type="SUPFAM" id="SSF48403">
    <property type="entry name" value="Ankyrin repeat"/>
    <property type="match status" value="1"/>
</dbReference>
<dbReference type="Pfam" id="PF13637">
    <property type="entry name" value="Ank_4"/>
    <property type="match status" value="1"/>
</dbReference>
<feature type="repeat" description="ANK" evidence="2">
    <location>
        <begin position="909"/>
        <end position="941"/>
    </location>
</feature>
<evidence type="ECO:0000256" key="1">
    <source>
        <dbReference type="ARBA" id="ARBA00022737"/>
    </source>
</evidence>
<evidence type="ECO:0000259" key="3">
    <source>
        <dbReference type="Pfam" id="PF24809"/>
    </source>
</evidence>
<dbReference type="RefSeq" id="XP_024674109.1">
    <property type="nucleotide sequence ID" value="XM_024819365.1"/>
</dbReference>
<gene>
    <name evidence="5" type="ORF">BDW47DRAFT_5854</name>
</gene>
<dbReference type="InterPro" id="IPR056884">
    <property type="entry name" value="NPHP3-like_N"/>
</dbReference>
<name>A0A2I2FHI2_ASPCN</name>
<dbReference type="InterPro" id="IPR002110">
    <property type="entry name" value="Ankyrin_rpt"/>
</dbReference>
<dbReference type="PANTHER" id="PTHR10039:SF10">
    <property type="entry name" value="NACHT DOMAIN-CONTAINING PROTEIN"/>
    <property type="match status" value="1"/>
</dbReference>
<dbReference type="AlphaFoldDB" id="A0A2I2FHI2"/>
<keyword evidence="1" id="KW-0677">Repeat</keyword>
<proteinExistence type="predicted"/>
<dbReference type="OrthoDB" id="7464126at2759"/>
<sequence length="1075" mass="120408">MALVVSSPPDIRAADPTMSLKQALTDFGDILTGEQKQQFQAGSTKPDISSVIAFVGEIDANNSSTTRRCVAPRLYTFLDALQQFSRVVDTFVSSNPAIAALIWGGVKTTILIAGNIASYFDKITSMVMVIGRSCPTYQQFGQLYPGCVALQRALCDYYAVIIQMCIKIIDVSRRSAITQTLSSIFLPFDSEFKSFQDNLDQATKEIQVQISLASQQADKEARKLLEHESHVNATFRRKWLKRYGKEHAEAHQWRIDMMKREAAKLKLDIKTNLSTIDYAKPWKQATKQRVPSTAEWLLHEPLFQQWKDNPGAATFWCSGTMGVGKTVLMSNVVTQLNASRKTNDIITYYFCRGDDSVSLSSRSIIGSLARQLLEQEINHAEDNSLLDLHKDSRGLNTAEIVDFTLAHLKVDLCYYIVLDGLDECDNSQVNEVARSVTRLCNKRSTDFKIICAGRPELEKQLFRVAKPRYKLSVTERKIKVDMDQYIDTILGRCLEEGQLKLQDPKLIIEISKALRDGSHGMFLWTRLFVEELCAQGSDSDILTALEHLPRGLSEIFDRKIRRLRDMPAAKEAMKILEFCNVVKRPLSVMEYQEVLSLSPGQKSLDRGKMPNDMTRVVSDCCGLVFIDEEDSTLHYVHHSVKQHLSSINSLQSGKSDLAKIDQHFGFLCMTYLDFTDFKRQLAKTREGSNIPINPLYLGTIPICHSSRSASSIALKLLPHSRQLQHLNAQELERKAQDILGDLESSRLESEIQRREFHFFNYAWTYWVDHTMDLNPDADSTMWRLFCRCVECNDISASRPWESEQHNNGRTSDMPNAVQWLISHWHYTLLRYHSRCQSHVFTETVKRGILREAAIHNHYHFTELIIQQVDTSSQDLGYALFFAAEGGCLGLVERLLAAGADANVPASGYTTPRALQQAARGGHLKIVEKLLAAGADANVPASGYATLTALQQAARGGHLEIVERLLDAGADVNAYTAIYDRQTSLQLAVRDGHLEIAKRLIAAGADVNTPTTEGNEQTALQAAASSGHLELVERLLAAGAEVNAPAARYRRTALEAASREGYLEIVEILQAAAKGY</sequence>
<protein>
    <submittedName>
        <fullName evidence="5">Uncharacterized protein</fullName>
    </submittedName>
</protein>
<dbReference type="InterPro" id="IPR036770">
    <property type="entry name" value="Ankyrin_rpt-contain_sf"/>
</dbReference>
<dbReference type="STRING" id="41067.A0A2I2FHI2"/>
<dbReference type="Pfam" id="PF24883">
    <property type="entry name" value="NPHP3_N"/>
    <property type="match status" value="1"/>
</dbReference>
<dbReference type="Proteomes" id="UP000234585">
    <property type="component" value="Unassembled WGS sequence"/>
</dbReference>
<feature type="domain" description="Nephrocystin 3-like N-terminal" evidence="4">
    <location>
        <begin position="293"/>
        <end position="454"/>
    </location>
</feature>
<dbReference type="PROSITE" id="PS50088">
    <property type="entry name" value="ANK_REPEAT"/>
    <property type="match status" value="4"/>
</dbReference>
<feature type="repeat" description="ANK" evidence="2">
    <location>
        <begin position="979"/>
        <end position="1011"/>
    </location>
</feature>
<dbReference type="Pfam" id="PF24809">
    <property type="entry name" value="DUF7708"/>
    <property type="match status" value="1"/>
</dbReference>
<keyword evidence="2" id="KW-0040">ANK repeat</keyword>
<feature type="repeat" description="ANK" evidence="2">
    <location>
        <begin position="944"/>
        <end position="976"/>
    </location>
</feature>